<dbReference type="Proteomes" id="UP000298030">
    <property type="component" value="Unassembled WGS sequence"/>
</dbReference>
<reference evidence="8 9" key="1">
    <citation type="journal article" date="2019" name="Nat. Ecol. Evol.">
        <title>Megaphylogeny resolves global patterns of mushroom evolution.</title>
        <authorList>
            <person name="Varga T."/>
            <person name="Krizsan K."/>
            <person name="Foldi C."/>
            <person name="Dima B."/>
            <person name="Sanchez-Garcia M."/>
            <person name="Sanchez-Ramirez S."/>
            <person name="Szollosi G.J."/>
            <person name="Szarkandi J.G."/>
            <person name="Papp V."/>
            <person name="Albert L."/>
            <person name="Andreopoulos W."/>
            <person name="Angelini C."/>
            <person name="Antonin V."/>
            <person name="Barry K.W."/>
            <person name="Bougher N.L."/>
            <person name="Buchanan P."/>
            <person name="Buyck B."/>
            <person name="Bense V."/>
            <person name="Catcheside P."/>
            <person name="Chovatia M."/>
            <person name="Cooper J."/>
            <person name="Damon W."/>
            <person name="Desjardin D."/>
            <person name="Finy P."/>
            <person name="Geml J."/>
            <person name="Haridas S."/>
            <person name="Hughes K."/>
            <person name="Justo A."/>
            <person name="Karasinski D."/>
            <person name="Kautmanova I."/>
            <person name="Kiss B."/>
            <person name="Kocsube S."/>
            <person name="Kotiranta H."/>
            <person name="LaButti K.M."/>
            <person name="Lechner B.E."/>
            <person name="Liimatainen K."/>
            <person name="Lipzen A."/>
            <person name="Lukacs Z."/>
            <person name="Mihaltcheva S."/>
            <person name="Morgado L.N."/>
            <person name="Niskanen T."/>
            <person name="Noordeloos M.E."/>
            <person name="Ohm R.A."/>
            <person name="Ortiz-Santana B."/>
            <person name="Ovrebo C."/>
            <person name="Racz N."/>
            <person name="Riley R."/>
            <person name="Savchenko A."/>
            <person name="Shiryaev A."/>
            <person name="Soop K."/>
            <person name="Spirin V."/>
            <person name="Szebenyi C."/>
            <person name="Tomsovsky M."/>
            <person name="Tulloss R.E."/>
            <person name="Uehling J."/>
            <person name="Grigoriev I.V."/>
            <person name="Vagvolgyi C."/>
            <person name="Papp T."/>
            <person name="Martin F.M."/>
            <person name="Miettinen O."/>
            <person name="Hibbett D.S."/>
            <person name="Nagy L.G."/>
        </authorList>
    </citation>
    <scope>NUCLEOTIDE SEQUENCE [LARGE SCALE GENOMIC DNA]</scope>
    <source>
        <strain evidence="8 9">FP101781</strain>
    </source>
</reference>
<dbReference type="InterPro" id="IPR015010">
    <property type="entry name" value="TERF2IP_Myb"/>
</dbReference>
<comment type="subcellular location">
    <subcellularLocation>
        <location evidence="5">Nucleus</location>
    </subcellularLocation>
    <subcellularLocation>
        <location evidence="5">Chromosome</location>
        <location evidence="5">Telomere</location>
    </subcellularLocation>
</comment>
<comment type="subunit">
    <text evidence="5">Homodimer.</text>
</comment>
<evidence type="ECO:0000313" key="9">
    <source>
        <dbReference type="Proteomes" id="UP000298030"/>
    </source>
</evidence>
<dbReference type="GO" id="GO:0010833">
    <property type="term" value="P:telomere maintenance via telomere lengthening"/>
    <property type="evidence" value="ECO:0007669"/>
    <property type="project" value="UniProtKB-UniRule"/>
</dbReference>
<feature type="compositionally biased region" description="Pro residues" evidence="6">
    <location>
        <begin position="378"/>
        <end position="402"/>
    </location>
</feature>
<comment type="caution">
    <text evidence="8">The sequence shown here is derived from an EMBL/GenBank/DDBJ whole genome shotgun (WGS) entry which is preliminary data.</text>
</comment>
<comment type="function">
    <text evidence="5">Involved in the regulation of telomere length, clustering and has a specific role in telomere position effect (TPE).</text>
</comment>
<dbReference type="PANTHER" id="PTHR16466">
    <property type="entry name" value="TELOMERE REPEAT-BINDING FACTOR 2-INTERACTING PROTEIN 1"/>
    <property type="match status" value="1"/>
</dbReference>
<evidence type="ECO:0000256" key="1">
    <source>
        <dbReference type="ARBA" id="ARBA00010467"/>
    </source>
</evidence>
<gene>
    <name evidence="8" type="ORF">FA13DRAFT_1725204</name>
</gene>
<keyword evidence="3 5" id="KW-0779">Telomere</keyword>
<keyword evidence="2 5" id="KW-0158">Chromosome</keyword>
<protein>
    <recommendedName>
        <fullName evidence="5">DNA-binding protein RAP1</fullName>
    </recommendedName>
</protein>
<evidence type="ECO:0000256" key="5">
    <source>
        <dbReference type="RuleBase" id="RU367107"/>
    </source>
</evidence>
<dbReference type="EMBL" id="QPFP01000002">
    <property type="protein sequence ID" value="TEB39226.1"/>
    <property type="molecule type" value="Genomic_DNA"/>
</dbReference>
<proteinExistence type="inferred from homology"/>
<feature type="compositionally biased region" description="Basic and acidic residues" evidence="6">
    <location>
        <begin position="446"/>
        <end position="455"/>
    </location>
</feature>
<sequence>MAMPQIFQDSNGQAVKFFIQKDLPQDIQANLCDTITALGGRVETKVPRAGFILVQFGTPEEDRLRACWFQPAERPERFFVPYTYVEACKAQGSLLRQIFVENGQPISMYIHHTIANPNTRSVLSMRIIHSGGNPNASAQTARVILADPDTDVFQKFVKTYQGDPSKYIESYLWVKKCIDKNAVAYTPLIYKNPGGRRPGEERTQFTEDDEERLCQWVADKIPYKETGGRTGNRLYQQLCEQAGDSNYAWVTRHTWQSWRERYKKNASRLDARISAIVEQKRPAQGEKGQYGYVRQPEEKPKRTRKKRKADQVDESYMHALEGLVGLPGIPPMPPNSQMPPHMGMHPGVPVHNGFPVMEPPPGIAGPGPSQQGLSQQGPPIPGPYPPMITMPSTSQPPHPPPMQEIAGTSKRRKSPTREEDEEPEWAVKIGNAPPPQWAHPIPDGDSPNKRPRFSETSETEEGPAPDLHGRNDVAQQAIDANALVLASIHLIDQNLLEIANEFRFTPSEVKEYYDKCGEMGQTHARFQEMRQLLQEKFPLAT</sequence>
<dbReference type="GO" id="GO:0031848">
    <property type="term" value="P:protection from non-homologous end joining at telomere"/>
    <property type="evidence" value="ECO:0007669"/>
    <property type="project" value="TreeGrafter"/>
</dbReference>
<dbReference type="OrthoDB" id="435460at2759"/>
<dbReference type="PANTHER" id="PTHR16466:SF6">
    <property type="entry name" value="TELOMERIC REPEAT-BINDING FACTOR 2-INTERACTING PROTEIN 1"/>
    <property type="match status" value="1"/>
</dbReference>
<dbReference type="InterPro" id="IPR009057">
    <property type="entry name" value="Homeodomain-like_sf"/>
</dbReference>
<organism evidence="8 9">
    <name type="scientific">Coprinellus micaceus</name>
    <name type="common">Glistening ink-cap mushroom</name>
    <name type="synonym">Coprinus micaceus</name>
    <dbReference type="NCBI Taxonomy" id="71717"/>
    <lineage>
        <taxon>Eukaryota</taxon>
        <taxon>Fungi</taxon>
        <taxon>Dikarya</taxon>
        <taxon>Basidiomycota</taxon>
        <taxon>Agaricomycotina</taxon>
        <taxon>Agaricomycetes</taxon>
        <taxon>Agaricomycetidae</taxon>
        <taxon>Agaricales</taxon>
        <taxon>Agaricineae</taxon>
        <taxon>Psathyrellaceae</taxon>
        <taxon>Coprinellus</taxon>
    </lineage>
</organism>
<keyword evidence="9" id="KW-1185">Reference proteome</keyword>
<name>A0A4Y7TYI3_COPMI</name>
<feature type="domain" description="TERF2-interacting telomeric protein 1 Myb" evidence="7">
    <location>
        <begin position="205"/>
        <end position="265"/>
    </location>
</feature>
<evidence type="ECO:0000256" key="3">
    <source>
        <dbReference type="ARBA" id="ARBA00022895"/>
    </source>
</evidence>
<feature type="region of interest" description="Disordered" evidence="6">
    <location>
        <begin position="347"/>
        <end position="469"/>
    </location>
</feature>
<evidence type="ECO:0000256" key="6">
    <source>
        <dbReference type="SAM" id="MobiDB-lite"/>
    </source>
</evidence>
<evidence type="ECO:0000259" key="7">
    <source>
        <dbReference type="Pfam" id="PF08914"/>
    </source>
</evidence>
<keyword evidence="4 5" id="KW-0539">Nucleus</keyword>
<dbReference type="STRING" id="71717.A0A4Y7TYI3"/>
<dbReference type="InterPro" id="IPR039595">
    <property type="entry name" value="TE2IP/Rap1"/>
</dbReference>
<dbReference type="Gene3D" id="1.10.10.60">
    <property type="entry name" value="Homeodomain-like"/>
    <property type="match status" value="1"/>
</dbReference>
<dbReference type="AlphaFoldDB" id="A0A4Y7TYI3"/>
<dbReference type="GO" id="GO:0070187">
    <property type="term" value="C:shelterin complex"/>
    <property type="evidence" value="ECO:0007669"/>
    <property type="project" value="TreeGrafter"/>
</dbReference>
<dbReference type="Pfam" id="PF08914">
    <property type="entry name" value="Myb_Rap1"/>
    <property type="match status" value="1"/>
</dbReference>
<comment type="similarity">
    <text evidence="1 5">Belongs to the RAP1 family.</text>
</comment>
<feature type="region of interest" description="Disordered" evidence="6">
    <location>
        <begin position="281"/>
        <end position="313"/>
    </location>
</feature>
<dbReference type="GO" id="GO:0042162">
    <property type="term" value="F:telomeric DNA binding"/>
    <property type="evidence" value="ECO:0007669"/>
    <property type="project" value="TreeGrafter"/>
</dbReference>
<evidence type="ECO:0000256" key="2">
    <source>
        <dbReference type="ARBA" id="ARBA00022454"/>
    </source>
</evidence>
<feature type="compositionally biased region" description="Low complexity" evidence="6">
    <location>
        <begin position="366"/>
        <end position="377"/>
    </location>
</feature>
<dbReference type="SUPFAM" id="SSF46689">
    <property type="entry name" value="Homeodomain-like"/>
    <property type="match status" value="1"/>
</dbReference>
<dbReference type="CDD" id="cd11655">
    <property type="entry name" value="rap1_myb-like"/>
    <property type="match status" value="1"/>
</dbReference>
<evidence type="ECO:0000256" key="4">
    <source>
        <dbReference type="ARBA" id="ARBA00023242"/>
    </source>
</evidence>
<accession>A0A4Y7TYI3</accession>
<evidence type="ECO:0000313" key="8">
    <source>
        <dbReference type="EMBL" id="TEB39226.1"/>
    </source>
</evidence>